<dbReference type="AlphaFoldDB" id="A0A917YS32"/>
<accession>A0A917YS32</accession>
<evidence type="ECO:0000313" key="1">
    <source>
        <dbReference type="EMBL" id="GGO64997.1"/>
    </source>
</evidence>
<dbReference type="RefSeq" id="WP_188690004.1">
    <property type="nucleotide sequence ID" value="NZ_BMLS01000001.1"/>
</dbReference>
<dbReference type="EMBL" id="BMLS01000001">
    <property type="protein sequence ID" value="GGO64997.1"/>
    <property type="molecule type" value="Genomic_DNA"/>
</dbReference>
<sequence length="62" mass="7131">MDNEEGKPSSTIVPSALAFINVLVLYDTQSFARQLLFFARTNQSNQKKYARRIPNNISPEHY</sequence>
<protein>
    <submittedName>
        <fullName evidence="1">Uncharacterized protein</fullName>
    </submittedName>
</protein>
<organism evidence="1 2">
    <name type="scientific">Bowmanella pacifica</name>
    <dbReference type="NCBI Taxonomy" id="502051"/>
    <lineage>
        <taxon>Bacteria</taxon>
        <taxon>Pseudomonadati</taxon>
        <taxon>Pseudomonadota</taxon>
        <taxon>Gammaproteobacteria</taxon>
        <taxon>Alteromonadales</taxon>
        <taxon>Alteromonadaceae</taxon>
        <taxon>Bowmanella</taxon>
    </lineage>
</organism>
<keyword evidence="2" id="KW-1185">Reference proteome</keyword>
<comment type="caution">
    <text evidence="1">The sequence shown here is derived from an EMBL/GenBank/DDBJ whole genome shotgun (WGS) entry which is preliminary data.</text>
</comment>
<reference evidence="1" key="2">
    <citation type="submission" date="2020-09" db="EMBL/GenBank/DDBJ databases">
        <authorList>
            <person name="Sun Q."/>
            <person name="Zhou Y."/>
        </authorList>
    </citation>
    <scope>NUCLEOTIDE SEQUENCE</scope>
    <source>
        <strain evidence="1">CGMCC 1.7086</strain>
    </source>
</reference>
<proteinExistence type="predicted"/>
<gene>
    <name evidence="1" type="ORF">GCM10010982_05750</name>
</gene>
<reference evidence="1" key="1">
    <citation type="journal article" date="2014" name="Int. J. Syst. Evol. Microbiol.">
        <title>Complete genome sequence of Corynebacterium casei LMG S-19264T (=DSM 44701T), isolated from a smear-ripened cheese.</title>
        <authorList>
            <consortium name="US DOE Joint Genome Institute (JGI-PGF)"/>
            <person name="Walter F."/>
            <person name="Albersmeier A."/>
            <person name="Kalinowski J."/>
            <person name="Ruckert C."/>
        </authorList>
    </citation>
    <scope>NUCLEOTIDE SEQUENCE</scope>
    <source>
        <strain evidence="1">CGMCC 1.7086</strain>
    </source>
</reference>
<dbReference type="Proteomes" id="UP000606935">
    <property type="component" value="Unassembled WGS sequence"/>
</dbReference>
<evidence type="ECO:0000313" key="2">
    <source>
        <dbReference type="Proteomes" id="UP000606935"/>
    </source>
</evidence>
<name>A0A917YS32_9ALTE</name>